<feature type="compositionally biased region" description="Low complexity" evidence="4">
    <location>
        <begin position="68"/>
        <end position="80"/>
    </location>
</feature>
<sequence>MRARAVDAYDRLRARLAREYELRPDASITALAEDLARRASAPETLTPETLTPETPAPEMSTPSEPRAARSQVRPAAPRASRSRVRAAGVLAAVGLVALGLAARRAPRTPPSTTTTPVVAVVPIDVAAADTALQWLSAGLPQLIVARLSRADGMEVVTPAQVRAVLRRGELGSAPLTAKQLRAVGRAVGASFVVSGTVERGATGMVLGLAVHDAATGRLVRADVVADSGVIALADRATVRLLDVVGVRPTGPRLADLETSSVEAYHHFVRFNEIVYERADEASAELDAAIALDSGFTSAVLARLARAYADNDGAVIDALTAVLHRRAGRIPERDRVEWQARQAMLAGDVAGSEAASRLLVARYPRDPRGYEMLATVLDNAGRWDARARALESLLALDSLGIEAGRGPCTSCTAYSSLTEVRLALGDWDGAERAARRWTVVAPEMHAAWTNLALVHAYRGRHDLALEAMRRAISLAPDEPGVRMAWGWVLVMARRLDDADTAIASWRASGVRALQVQAEDLASVVLRERGQFRASTEAIARAEATYPELAYLELVRANGLARAGDCAAAVRAYERVHGAGAAEPPPGGPSRAFAWHHALLADAVADTPCARDGWLRALADSIERIGARSYFGRDWVLHHHVRGLVAMRAGDWPEAERQLRRARWRVADGWTSTSIALARTQLALGRPLDAVATLRDAYAIRPDAVGRYVPRTEIDHYMALAFRRAGMADSAALYAAYVRRAWAHADPALRTLSLER</sequence>
<dbReference type="STRING" id="861299.J421_4082"/>
<evidence type="ECO:0000256" key="1">
    <source>
        <dbReference type="ARBA" id="ARBA00022737"/>
    </source>
</evidence>
<evidence type="ECO:0000256" key="4">
    <source>
        <dbReference type="SAM" id="MobiDB-lite"/>
    </source>
</evidence>
<dbReference type="SMART" id="SM00028">
    <property type="entry name" value="TPR"/>
    <property type="match status" value="3"/>
</dbReference>
<keyword evidence="1" id="KW-0677">Repeat</keyword>
<dbReference type="KEGG" id="gba:J421_4082"/>
<reference evidence="5 6" key="1">
    <citation type="journal article" date="2014" name="Genome Announc.">
        <title>Genome Sequence and Methylome of Soil Bacterium Gemmatirosa kalamazoonensis KBS708T, a Member of the Rarely Cultivated Gemmatimonadetes Phylum.</title>
        <authorList>
            <person name="Debruyn J.M."/>
            <person name="Radosevich M."/>
            <person name="Wommack K.E."/>
            <person name="Polson S.W."/>
            <person name="Hauser L.J."/>
            <person name="Fawaz M.N."/>
            <person name="Korlach J."/>
            <person name="Tsai Y.C."/>
        </authorList>
    </citation>
    <scope>NUCLEOTIDE SEQUENCE [LARGE SCALE GENOMIC DNA]</scope>
    <source>
        <strain evidence="5 6">KBS708</strain>
    </source>
</reference>
<dbReference type="InterPro" id="IPR011990">
    <property type="entry name" value="TPR-like_helical_dom_sf"/>
</dbReference>
<name>W0RKK4_9BACT</name>
<dbReference type="Pfam" id="PF07719">
    <property type="entry name" value="TPR_2"/>
    <property type="match status" value="1"/>
</dbReference>
<protein>
    <submittedName>
        <fullName evidence="5">Tetratricopeptide TPR_2 repeat-containing protein</fullName>
    </submittedName>
</protein>
<feature type="repeat" description="TPR" evidence="3">
    <location>
        <begin position="444"/>
        <end position="477"/>
    </location>
</feature>
<evidence type="ECO:0000256" key="2">
    <source>
        <dbReference type="ARBA" id="ARBA00022803"/>
    </source>
</evidence>
<dbReference type="InterPro" id="IPR019734">
    <property type="entry name" value="TPR_rpt"/>
</dbReference>
<evidence type="ECO:0000256" key="3">
    <source>
        <dbReference type="PROSITE-ProRule" id="PRU00339"/>
    </source>
</evidence>
<dbReference type="Gene3D" id="3.40.50.10610">
    <property type="entry name" value="ABC-type transport auxiliary lipoprotein component"/>
    <property type="match status" value="1"/>
</dbReference>
<evidence type="ECO:0000313" key="5">
    <source>
        <dbReference type="EMBL" id="AHG91619.1"/>
    </source>
</evidence>
<dbReference type="AlphaFoldDB" id="W0RKK4"/>
<evidence type="ECO:0000313" key="6">
    <source>
        <dbReference type="Proteomes" id="UP000019151"/>
    </source>
</evidence>
<feature type="region of interest" description="Disordered" evidence="4">
    <location>
        <begin position="38"/>
        <end position="80"/>
    </location>
</feature>
<dbReference type="EMBL" id="CP007128">
    <property type="protein sequence ID" value="AHG91619.1"/>
    <property type="molecule type" value="Genomic_DNA"/>
</dbReference>
<dbReference type="InParanoid" id="W0RKK4"/>
<feature type="compositionally biased region" description="Low complexity" evidence="4">
    <location>
        <begin position="41"/>
        <end position="58"/>
    </location>
</feature>
<organism evidence="5 6">
    <name type="scientific">Gemmatirosa kalamazoonensis</name>
    <dbReference type="NCBI Taxonomy" id="861299"/>
    <lineage>
        <taxon>Bacteria</taxon>
        <taxon>Pseudomonadati</taxon>
        <taxon>Gemmatimonadota</taxon>
        <taxon>Gemmatimonadia</taxon>
        <taxon>Gemmatimonadales</taxon>
        <taxon>Gemmatimonadaceae</taxon>
        <taxon>Gemmatirosa</taxon>
    </lineage>
</organism>
<accession>W0RKK4</accession>
<keyword evidence="2 3" id="KW-0802">TPR repeat</keyword>
<dbReference type="PROSITE" id="PS50005">
    <property type="entry name" value="TPR"/>
    <property type="match status" value="1"/>
</dbReference>
<gene>
    <name evidence="5" type="ORF">J421_4082</name>
</gene>
<keyword evidence="6" id="KW-1185">Reference proteome</keyword>
<dbReference type="HOGENOM" id="CLU_369103_0_0_0"/>
<dbReference type="eggNOG" id="COG0457">
    <property type="taxonomic scope" value="Bacteria"/>
</dbReference>
<dbReference type="Proteomes" id="UP000019151">
    <property type="component" value="Chromosome"/>
</dbReference>
<dbReference type="SUPFAM" id="SSF48452">
    <property type="entry name" value="TPR-like"/>
    <property type="match status" value="2"/>
</dbReference>
<dbReference type="InterPro" id="IPR013105">
    <property type="entry name" value="TPR_2"/>
</dbReference>
<dbReference type="Gene3D" id="1.25.40.10">
    <property type="entry name" value="Tetratricopeptide repeat domain"/>
    <property type="match status" value="2"/>
</dbReference>
<proteinExistence type="predicted"/>
<dbReference type="RefSeq" id="WP_025413062.1">
    <property type="nucleotide sequence ID" value="NZ_CP007128.1"/>
</dbReference>